<evidence type="ECO:0000313" key="1">
    <source>
        <dbReference type="EMBL" id="PWN50828.1"/>
    </source>
</evidence>
<keyword evidence="2" id="KW-1185">Reference proteome</keyword>
<evidence type="ECO:0000313" key="2">
    <source>
        <dbReference type="Proteomes" id="UP000245626"/>
    </source>
</evidence>
<dbReference type="Proteomes" id="UP000245626">
    <property type="component" value="Unassembled WGS sequence"/>
</dbReference>
<sequence>MSAGTAGAIPPQQQLPPKPWDHNEFEFEAYIKNQLGIKLDSDKQICPRFVRTNRCELGQNCPRRHVHPSPLNFLPSTAHLRDPTKRTVCKHWLRGLCKKGDQCDYLHEYDLRRMPECRFFATFGFCNNGDECLYLHVEPYIKRRECENYNRGFCPKGPDCLKKHIRRVACPLYLAGFCPKGPDCRLGHIKSTPPSAQSRSNSPIQTHRPLTAAEAFGPPPGREGRQGGQGNFGDSNLNRGGGDSSMTIGGGEIGMAGSGQGDRRPVMGRGGPGQRREGGGGWKKDLSEVTCFKCGEMGHFANMCPNPNRPGNRGGQERGPGGRERGVFDRPRPY</sequence>
<organism evidence="1 2">
    <name type="scientific">Violaceomyces palustris</name>
    <dbReference type="NCBI Taxonomy" id="1673888"/>
    <lineage>
        <taxon>Eukaryota</taxon>
        <taxon>Fungi</taxon>
        <taxon>Dikarya</taxon>
        <taxon>Basidiomycota</taxon>
        <taxon>Ustilaginomycotina</taxon>
        <taxon>Ustilaginomycetes</taxon>
        <taxon>Violaceomycetales</taxon>
        <taxon>Violaceomycetaceae</taxon>
        <taxon>Violaceomyces</taxon>
    </lineage>
</organism>
<reference evidence="1 2" key="1">
    <citation type="journal article" date="2018" name="Mol. Biol. Evol.">
        <title>Broad Genomic Sampling Reveals a Smut Pathogenic Ancestry of the Fungal Clade Ustilaginomycotina.</title>
        <authorList>
            <person name="Kijpornyongpan T."/>
            <person name="Mondo S.J."/>
            <person name="Barry K."/>
            <person name="Sandor L."/>
            <person name="Lee J."/>
            <person name="Lipzen A."/>
            <person name="Pangilinan J."/>
            <person name="LaButti K."/>
            <person name="Hainaut M."/>
            <person name="Henrissat B."/>
            <person name="Grigoriev I.V."/>
            <person name="Spatafora J.W."/>
            <person name="Aime M.C."/>
        </authorList>
    </citation>
    <scope>NUCLEOTIDE SEQUENCE [LARGE SCALE GENOMIC DNA]</scope>
    <source>
        <strain evidence="1 2">SA 807</strain>
    </source>
</reference>
<accession>A0ACD0NY67</accession>
<name>A0ACD0NY67_9BASI</name>
<dbReference type="EMBL" id="KZ819894">
    <property type="protein sequence ID" value="PWN50828.1"/>
    <property type="molecule type" value="Genomic_DNA"/>
</dbReference>
<protein>
    <submittedName>
        <fullName evidence="1">Uncharacterized protein</fullName>
    </submittedName>
</protein>
<gene>
    <name evidence="1" type="ORF">IE53DRAFT_329561</name>
</gene>
<proteinExistence type="predicted"/>